<reference evidence="3" key="2">
    <citation type="journal article" date="2012" name="PLoS ONE">
        <title>A Deeply Branching Thermophilic Bacterium with an Ancient Acetyl-CoA Pathway Dominates a Subsurface Ecosystem.</title>
        <authorList>
            <person name="Takami H."/>
            <person name="Noguchi H."/>
            <person name="Takaki Y."/>
            <person name="Uchiyama I."/>
            <person name="Toyoda A."/>
            <person name="Nishi S."/>
            <person name="Chee G.-J."/>
            <person name="Arai W."/>
            <person name="Nunoura T."/>
            <person name="Itoh T."/>
            <person name="Hattori M."/>
            <person name="Takai K."/>
        </authorList>
    </citation>
    <scope>NUCLEOTIDE SEQUENCE</scope>
</reference>
<dbReference type="CDD" id="cd04301">
    <property type="entry name" value="NAT_SF"/>
    <property type="match status" value="1"/>
</dbReference>
<evidence type="ECO:0000256" key="1">
    <source>
        <dbReference type="ARBA" id="ARBA00022679"/>
    </source>
</evidence>
<dbReference type="InterPro" id="IPR016181">
    <property type="entry name" value="Acyl_CoA_acyltransferase"/>
</dbReference>
<dbReference type="Gene3D" id="3.40.630.30">
    <property type="match status" value="1"/>
</dbReference>
<reference evidence="3" key="1">
    <citation type="journal article" date="2005" name="Environ. Microbiol.">
        <title>Genetic and functional properties of uncultivated thermophilic crenarchaeotes from a subsurface gold mine as revealed by analysis of genome fragments.</title>
        <authorList>
            <person name="Nunoura T."/>
            <person name="Hirayama H."/>
            <person name="Takami H."/>
            <person name="Oida H."/>
            <person name="Nishi S."/>
            <person name="Shimamura S."/>
            <person name="Suzuki Y."/>
            <person name="Inagaki F."/>
            <person name="Takai K."/>
            <person name="Nealson K.H."/>
            <person name="Horikoshi K."/>
        </authorList>
    </citation>
    <scope>NUCLEOTIDE SEQUENCE</scope>
</reference>
<gene>
    <name evidence="3" type="ORF">HGMM_F31F10C10</name>
</gene>
<dbReference type="EMBL" id="AP011730">
    <property type="protein sequence ID" value="BAL55820.1"/>
    <property type="molecule type" value="Genomic_DNA"/>
</dbReference>
<accession>H5SI34</accession>
<evidence type="ECO:0000259" key="2">
    <source>
        <dbReference type="PROSITE" id="PS51186"/>
    </source>
</evidence>
<dbReference type="PANTHER" id="PTHR13947:SF37">
    <property type="entry name" value="LD18367P"/>
    <property type="match status" value="1"/>
</dbReference>
<dbReference type="PANTHER" id="PTHR13947">
    <property type="entry name" value="GNAT FAMILY N-ACETYLTRANSFERASE"/>
    <property type="match status" value="1"/>
</dbReference>
<dbReference type="InterPro" id="IPR050769">
    <property type="entry name" value="NAT_camello-type"/>
</dbReference>
<feature type="domain" description="N-acetyltransferase" evidence="2">
    <location>
        <begin position="3"/>
        <end position="150"/>
    </location>
</feature>
<protein>
    <submittedName>
        <fullName evidence="3">GCN5-related N-acetyltransferase</fullName>
    </submittedName>
</protein>
<sequence>MSLVVEPAKPQDEPEIQKLVQAVLSEFGLPYDASVAEELTNLEEHFPQPRSVFFVARLDGRIVGTTAVKEAGRGRAVLKHQYVHADYRRRGIGAKLLDAALVYCRVCGYREVELETAPWMQQAQRLYRSRGFREIQRDEQSVRYHLVLAP</sequence>
<dbReference type="InterPro" id="IPR000182">
    <property type="entry name" value="GNAT_dom"/>
</dbReference>
<dbReference type="SUPFAM" id="SSF55729">
    <property type="entry name" value="Acyl-CoA N-acyltransferases (Nat)"/>
    <property type="match status" value="1"/>
</dbReference>
<dbReference type="Pfam" id="PF00583">
    <property type="entry name" value="Acetyltransf_1"/>
    <property type="match status" value="1"/>
</dbReference>
<organism evidence="3">
    <name type="scientific">uncultured prokaryote</name>
    <dbReference type="NCBI Taxonomy" id="198431"/>
    <lineage>
        <taxon>unclassified sequences</taxon>
        <taxon>environmental samples</taxon>
    </lineage>
</organism>
<keyword evidence="1 3" id="KW-0808">Transferase</keyword>
<dbReference type="GO" id="GO:0008080">
    <property type="term" value="F:N-acetyltransferase activity"/>
    <property type="evidence" value="ECO:0007669"/>
    <property type="project" value="InterPro"/>
</dbReference>
<proteinExistence type="predicted"/>
<evidence type="ECO:0000313" key="3">
    <source>
        <dbReference type="EMBL" id="BAL55820.1"/>
    </source>
</evidence>
<name>H5SI34_9ZZZZ</name>
<dbReference type="AlphaFoldDB" id="H5SI34"/>
<dbReference type="PROSITE" id="PS51186">
    <property type="entry name" value="GNAT"/>
    <property type="match status" value="1"/>
</dbReference>